<feature type="chain" id="PRO_5047264958" evidence="9">
    <location>
        <begin position="31"/>
        <end position="146"/>
    </location>
</feature>
<dbReference type="PROSITE" id="PS00999">
    <property type="entry name" value="SSI"/>
    <property type="match status" value="1"/>
</dbReference>
<comment type="subcellular location">
    <subcellularLocation>
        <location evidence="1">Secreted</location>
    </subcellularLocation>
</comment>
<organism evidence="11 12">
    <name type="scientific">Streptomyces incanus</name>
    <dbReference type="NCBI Taxonomy" id="887453"/>
    <lineage>
        <taxon>Bacteria</taxon>
        <taxon>Bacillati</taxon>
        <taxon>Actinomycetota</taxon>
        <taxon>Actinomycetes</taxon>
        <taxon>Kitasatosporales</taxon>
        <taxon>Streptomycetaceae</taxon>
        <taxon>Streptomyces</taxon>
    </lineage>
</organism>
<evidence type="ECO:0000256" key="2">
    <source>
        <dbReference type="ARBA" id="ARBA00010472"/>
    </source>
</evidence>
<name>A0ABW0XS84_9ACTN</name>
<feature type="signal peptide" evidence="9">
    <location>
        <begin position="1"/>
        <end position="30"/>
    </location>
</feature>
<keyword evidence="5 8" id="KW-0646">Protease inhibitor</keyword>
<dbReference type="PROSITE" id="PS51257">
    <property type="entry name" value="PROKAR_LIPOPROTEIN"/>
    <property type="match status" value="1"/>
</dbReference>
<evidence type="ECO:0000313" key="11">
    <source>
        <dbReference type="EMBL" id="MFC5673221.1"/>
    </source>
</evidence>
<evidence type="ECO:0000256" key="6">
    <source>
        <dbReference type="ARBA" id="ARBA00022900"/>
    </source>
</evidence>
<evidence type="ECO:0000256" key="8">
    <source>
        <dbReference type="RuleBase" id="RU003471"/>
    </source>
</evidence>
<dbReference type="InterPro" id="IPR000691">
    <property type="entry name" value="Prot_inh_I16_SSI"/>
</dbReference>
<dbReference type="SUPFAM" id="SSF55399">
    <property type="entry name" value="Subtilisin inhibitor"/>
    <property type="match status" value="1"/>
</dbReference>
<accession>A0ABW0XS84</accession>
<dbReference type="Pfam" id="PF00720">
    <property type="entry name" value="SSI"/>
    <property type="match status" value="1"/>
</dbReference>
<dbReference type="InterPro" id="IPR036819">
    <property type="entry name" value="Subtilisin_inhibitor-like_sf"/>
</dbReference>
<keyword evidence="6 8" id="KW-0722">Serine protease inhibitor</keyword>
<dbReference type="Proteomes" id="UP001596183">
    <property type="component" value="Unassembled WGS sequence"/>
</dbReference>
<dbReference type="PRINTS" id="PR00294">
    <property type="entry name" value="SSBTLNINHBTR"/>
</dbReference>
<evidence type="ECO:0000256" key="1">
    <source>
        <dbReference type="ARBA" id="ARBA00004613"/>
    </source>
</evidence>
<evidence type="ECO:0000313" key="12">
    <source>
        <dbReference type="Proteomes" id="UP001596183"/>
    </source>
</evidence>
<dbReference type="Gene3D" id="3.30.350.10">
    <property type="entry name" value="Subtilisin inhibitor-like"/>
    <property type="match status" value="1"/>
</dbReference>
<comment type="caution">
    <text evidence="11">The sequence shown here is derived from an EMBL/GenBank/DDBJ whole genome shotgun (WGS) entry which is preliminary data.</text>
</comment>
<evidence type="ECO:0000259" key="10">
    <source>
        <dbReference type="Pfam" id="PF00720"/>
    </source>
</evidence>
<keyword evidence="7" id="KW-1015">Disulfide bond</keyword>
<dbReference type="InterPro" id="IPR023549">
    <property type="entry name" value="Subtilisin_inhibitor"/>
</dbReference>
<evidence type="ECO:0000256" key="5">
    <source>
        <dbReference type="ARBA" id="ARBA00022690"/>
    </source>
</evidence>
<proteinExistence type="inferred from homology"/>
<comment type="similarity">
    <text evidence="2 8">Belongs to the protease inhibitor I16 (SSI) family.</text>
</comment>
<dbReference type="EMBL" id="JBHSPC010000082">
    <property type="protein sequence ID" value="MFC5673221.1"/>
    <property type="molecule type" value="Genomic_DNA"/>
</dbReference>
<evidence type="ECO:0000256" key="3">
    <source>
        <dbReference type="ARBA" id="ARBA00011738"/>
    </source>
</evidence>
<comment type="subunit">
    <text evidence="3">Homodimer.</text>
</comment>
<evidence type="ECO:0000256" key="4">
    <source>
        <dbReference type="ARBA" id="ARBA00022525"/>
    </source>
</evidence>
<keyword evidence="12" id="KW-1185">Reference proteome</keyword>
<reference evidence="12" key="1">
    <citation type="journal article" date="2019" name="Int. J. Syst. Evol. Microbiol.">
        <title>The Global Catalogue of Microorganisms (GCM) 10K type strain sequencing project: providing services to taxonomists for standard genome sequencing and annotation.</title>
        <authorList>
            <consortium name="The Broad Institute Genomics Platform"/>
            <consortium name="The Broad Institute Genome Sequencing Center for Infectious Disease"/>
            <person name="Wu L."/>
            <person name="Ma J."/>
        </authorList>
    </citation>
    <scope>NUCLEOTIDE SEQUENCE [LARGE SCALE GENOMIC DNA]</scope>
    <source>
        <strain evidence="12">JCM 13852</strain>
    </source>
</reference>
<feature type="domain" description="Subtilisin inhibitor" evidence="10">
    <location>
        <begin position="42"/>
        <end position="126"/>
    </location>
</feature>
<dbReference type="RefSeq" id="WP_381216651.1">
    <property type="nucleotide sequence ID" value="NZ_JBHSPC010000082.1"/>
</dbReference>
<keyword evidence="4" id="KW-0964">Secreted</keyword>
<protein>
    <submittedName>
        <fullName evidence="11">SSI family serine proteinase inhibitor</fullName>
    </submittedName>
</protein>
<evidence type="ECO:0000256" key="7">
    <source>
        <dbReference type="ARBA" id="ARBA00023157"/>
    </source>
</evidence>
<sequence>MTYTSLKAVRGALLAATALLACLAPTPAQADPGPRGADTSDTWLVLGVDQGETRTGAAPGRMLLCDPPQGHPRAADACAELAAVNGRITRIPARDTYCPMVYAPVTAHAHGQWRGRPVEYTETFSNRCSMEARTGSVFALDGPQPS</sequence>
<keyword evidence="9" id="KW-0732">Signal</keyword>
<evidence type="ECO:0000256" key="9">
    <source>
        <dbReference type="SAM" id="SignalP"/>
    </source>
</evidence>
<gene>
    <name evidence="11" type="ORF">ACFP2V_24865</name>
</gene>
<dbReference type="InterPro" id="IPR020054">
    <property type="entry name" value="Prot_inh_SSI_I16_CS"/>
</dbReference>